<dbReference type="NCBIfam" id="TIGR03753">
    <property type="entry name" value="blh_monoox"/>
    <property type="match status" value="1"/>
</dbReference>
<comment type="function">
    <text evidence="1">Catalyzes the cleavage of beta-carotene at its central double bond (15,15') to yield two molecules of all-trans-retinal.</text>
</comment>
<comment type="caution">
    <text evidence="1">Lacks conserved residue(s) required for the propagation of feature annotation.</text>
</comment>
<comment type="catalytic activity">
    <reaction evidence="1">
        <text>all-trans-beta-carotene + O2 = 2 all-trans-retinal</text>
        <dbReference type="Rhea" id="RHEA:32887"/>
        <dbReference type="ChEBI" id="CHEBI:15379"/>
        <dbReference type="ChEBI" id="CHEBI:17579"/>
        <dbReference type="ChEBI" id="CHEBI:17898"/>
        <dbReference type="EC" id="1.13.11.63"/>
    </reaction>
</comment>
<keyword evidence="1" id="KW-1133">Transmembrane helix</keyword>
<feature type="transmembrane region" description="Helical" evidence="1">
    <location>
        <begin position="80"/>
        <end position="113"/>
    </location>
</feature>
<dbReference type="Proteomes" id="UP001500936">
    <property type="component" value="Unassembled WGS sequence"/>
</dbReference>
<evidence type="ECO:0000313" key="3">
    <source>
        <dbReference type="Proteomes" id="UP001500936"/>
    </source>
</evidence>
<keyword evidence="1" id="KW-0479">Metal-binding</keyword>
<protein>
    <recommendedName>
        <fullName evidence="1">Probable beta-carotene 15,15'-dioxygenase</fullName>
        <ecNumber evidence="1">1.13.11.63</ecNumber>
    </recommendedName>
</protein>
<keyword evidence="1" id="KW-0812">Transmembrane</keyword>
<dbReference type="HAMAP" id="MF_02093">
    <property type="entry name" value="Beta_carotene_diox"/>
    <property type="match status" value="1"/>
</dbReference>
<keyword evidence="1" id="KW-0408">Iron</keyword>
<proteinExistence type="inferred from homology"/>
<accession>A0ABP8JTD9</accession>
<comment type="similarity">
    <text evidence="1">Belongs to the Brp/Blh beta-carotene diooxygenase family.</text>
</comment>
<feature type="transmembrane region" description="Helical" evidence="1">
    <location>
        <begin position="259"/>
        <end position="281"/>
    </location>
</feature>
<comment type="caution">
    <text evidence="2">The sequence shown here is derived from an EMBL/GenBank/DDBJ whole genome shotgun (WGS) entry which is preliminary data.</text>
</comment>
<evidence type="ECO:0000256" key="1">
    <source>
        <dbReference type="HAMAP-Rule" id="MF_02093"/>
    </source>
</evidence>
<keyword evidence="1" id="KW-0560">Oxidoreductase</keyword>
<evidence type="ECO:0000313" key="2">
    <source>
        <dbReference type="EMBL" id="GAA4395464.1"/>
    </source>
</evidence>
<dbReference type="EMBL" id="BAABHB010000001">
    <property type="protein sequence ID" value="GAA4395464.1"/>
    <property type="molecule type" value="Genomic_DNA"/>
</dbReference>
<keyword evidence="1" id="KW-0472">Membrane</keyword>
<gene>
    <name evidence="2" type="ORF">GCM10023187_02360</name>
</gene>
<dbReference type="InterPro" id="IPR022270">
    <property type="entry name" value="Blh_diox"/>
</dbReference>
<name>A0ABP8JTD9_9BACT</name>
<keyword evidence="1" id="KW-1003">Cell membrane</keyword>
<feature type="transmembrane region" description="Helical" evidence="1">
    <location>
        <begin position="217"/>
        <end position="239"/>
    </location>
</feature>
<dbReference type="EC" id="1.13.11.63" evidence="1"/>
<dbReference type="RefSeq" id="WP_345263106.1">
    <property type="nucleotide sequence ID" value="NZ_BAABHB010000001.1"/>
</dbReference>
<keyword evidence="1" id="KW-0223">Dioxygenase</keyword>
<sequence>MASLTSSIHRLTATPTYLTIALGAGLVTWQAAAGTVPWLVQILVFGILLFGSGIPHGALDHLINQETALRSGHRFSLVRFLARYLLTMAVYALAWYLFPALSLLLFLVMSAFHFGEADIERVPATPAWTLTRLLAGSWVLAFILLTHVVQVTPVLQRITQDHALTLAIWALAVNQASAVLIGGGVLTSLAFAVAYAINPVAMDYPRLVRLALVLALGYGLPLLLAFGLYFGGWHALVSFQTIHGYLRQRRPDTLTAGQIWLKSLPFTALALVSLGLFVWWWQQYAHTWDPLPLLFVFLSLITLPHLGVMHGMHQQVAGAPKRSATLHKPTRH</sequence>
<feature type="transmembrane region" description="Helical" evidence="1">
    <location>
        <begin position="12"/>
        <end position="32"/>
    </location>
</feature>
<keyword evidence="3" id="KW-1185">Reference proteome</keyword>
<comment type="cofactor">
    <cofactor evidence="1">
        <name>Fe(2+)</name>
        <dbReference type="ChEBI" id="CHEBI:29033"/>
    </cofactor>
</comment>
<reference evidence="3" key="1">
    <citation type="journal article" date="2019" name="Int. J. Syst. Evol. Microbiol.">
        <title>The Global Catalogue of Microorganisms (GCM) 10K type strain sequencing project: providing services to taxonomists for standard genome sequencing and annotation.</title>
        <authorList>
            <consortium name="The Broad Institute Genomics Platform"/>
            <consortium name="The Broad Institute Genome Sequencing Center for Infectious Disease"/>
            <person name="Wu L."/>
            <person name="Ma J."/>
        </authorList>
    </citation>
    <scope>NUCLEOTIDE SEQUENCE [LARGE SCALE GENOMIC DNA]</scope>
    <source>
        <strain evidence="3">JCM 17925</strain>
    </source>
</reference>
<feature type="transmembrane region" description="Helical" evidence="1">
    <location>
        <begin position="293"/>
        <end position="312"/>
    </location>
</feature>
<comment type="subcellular location">
    <subcellularLocation>
        <location evidence="1">Cell membrane</location>
        <topology evidence="1">Multi-pass membrane protein</topology>
    </subcellularLocation>
</comment>
<feature type="transmembrane region" description="Helical" evidence="1">
    <location>
        <begin position="38"/>
        <end position="59"/>
    </location>
</feature>
<dbReference type="Pfam" id="PF15461">
    <property type="entry name" value="BCD"/>
    <property type="match status" value="1"/>
</dbReference>
<feature type="transmembrane region" description="Helical" evidence="1">
    <location>
        <begin position="133"/>
        <end position="155"/>
    </location>
</feature>
<feature type="transmembrane region" description="Helical" evidence="1">
    <location>
        <begin position="167"/>
        <end position="197"/>
    </location>
</feature>
<organism evidence="2 3">
    <name type="scientific">Nibrella viscosa</name>
    <dbReference type="NCBI Taxonomy" id="1084524"/>
    <lineage>
        <taxon>Bacteria</taxon>
        <taxon>Pseudomonadati</taxon>
        <taxon>Bacteroidota</taxon>
        <taxon>Cytophagia</taxon>
        <taxon>Cytophagales</taxon>
        <taxon>Spirosomataceae</taxon>
        <taxon>Nibrella</taxon>
    </lineage>
</organism>